<comment type="caution">
    <text evidence="1">The sequence shown here is derived from an EMBL/GenBank/DDBJ whole genome shotgun (WGS) entry which is preliminary data.</text>
</comment>
<name>A0ABT4BVZ4_9FIRM</name>
<dbReference type="CDD" id="cd06561">
    <property type="entry name" value="AlkD_like"/>
    <property type="match status" value="1"/>
</dbReference>
<dbReference type="Proteomes" id="UP001082703">
    <property type="component" value="Unassembled WGS sequence"/>
</dbReference>
<reference evidence="1 2" key="1">
    <citation type="submission" date="2022-11" db="EMBL/GenBank/DDBJ databases">
        <authorList>
            <person name="Caiyu Z."/>
        </authorList>
    </citation>
    <scope>NUCLEOTIDE SEQUENCE [LARGE SCALE GENOMIC DNA]</scope>
    <source>
        <strain evidence="1 2">YR-4</strain>
    </source>
</reference>
<evidence type="ECO:0000313" key="2">
    <source>
        <dbReference type="Proteomes" id="UP001082703"/>
    </source>
</evidence>
<dbReference type="Gene3D" id="1.25.10.90">
    <property type="match status" value="1"/>
</dbReference>
<proteinExistence type="predicted"/>
<organism evidence="1 2">
    <name type="scientific">Caproiciproducens galactitolivorans</name>
    <dbReference type="NCBI Taxonomy" id="642589"/>
    <lineage>
        <taxon>Bacteria</taxon>
        <taxon>Bacillati</taxon>
        <taxon>Bacillota</taxon>
        <taxon>Clostridia</taxon>
        <taxon>Eubacteriales</taxon>
        <taxon>Acutalibacteraceae</taxon>
        <taxon>Caproiciproducens</taxon>
    </lineage>
</organism>
<keyword evidence="2" id="KW-1185">Reference proteome</keyword>
<sequence length="237" mass="27629">MGENFQYTDSATLAEHLKTLSDEPYQKLQYKLIPGAENVLGVRVPKLRALAKQIAKGDWRAFLDGAQDASLEEIILQGLVIGYAKMPPDETLARIADFVPKINNWEICDVCCSTFKTAAKEKEKLFAFLQPYLKSQREFDLRFAVIMLMDYFITEEYIDRILKIYDEIRHDGYYVKMAVAWALSVCFVKYQDKTMRFLENNSLDDWTFNKTLQKITESYRVDDNMKTVIRNLKRKGK</sequence>
<dbReference type="PANTHER" id="PTHR34070">
    <property type="entry name" value="ARMADILLO-TYPE FOLD"/>
    <property type="match status" value="1"/>
</dbReference>
<accession>A0ABT4BVZ4</accession>
<dbReference type="InterPro" id="IPR014825">
    <property type="entry name" value="DNA_alkylation"/>
</dbReference>
<dbReference type="EMBL" id="JAPOHA010000006">
    <property type="protein sequence ID" value="MCY1714103.1"/>
    <property type="molecule type" value="Genomic_DNA"/>
</dbReference>
<dbReference type="RefSeq" id="WP_268058151.1">
    <property type="nucleotide sequence ID" value="NZ_JAPOHA010000006.1"/>
</dbReference>
<dbReference type="SUPFAM" id="SSF48371">
    <property type="entry name" value="ARM repeat"/>
    <property type="match status" value="1"/>
</dbReference>
<protein>
    <submittedName>
        <fullName evidence="1">DNA alkylation repair protein</fullName>
    </submittedName>
</protein>
<gene>
    <name evidence="1" type="ORF">OUY18_07545</name>
</gene>
<evidence type="ECO:0000313" key="1">
    <source>
        <dbReference type="EMBL" id="MCY1714103.1"/>
    </source>
</evidence>
<dbReference type="InterPro" id="IPR016024">
    <property type="entry name" value="ARM-type_fold"/>
</dbReference>
<dbReference type="PANTHER" id="PTHR34070:SF1">
    <property type="entry name" value="DNA ALKYLATION REPAIR PROTEIN"/>
    <property type="match status" value="1"/>
</dbReference>
<dbReference type="Pfam" id="PF08713">
    <property type="entry name" value="DNA_alkylation"/>
    <property type="match status" value="1"/>
</dbReference>